<sequence length="505" mass="56651">MADDFNAALMKNRFYEQLEYYRRSNPPKEVVSISDKRYQQILEDIPKARASLEKTAHEFWLLKTYDILNVKGVNKLIYPNSSPALLYLSDGELFNAVHENPYKALFGDTIKLGLEMQNSCSLLVEEDLERFLGVENKYEKRIRNKHTLSTLETITSPGLESNVNISESVESNINGVIASEPLFDQITCSDSKLETLVVTEPLIKSLDDSKSANDTFCTTEMLINNISTSELATNYYSKHLSMVRVYTNVSSIEFTMDMYSPPESIMMATSVSEPIFDNIVISDSDINTSNNSLQSLINSFTILERSQQLQPTNLQITQVMNFPPSEPAHVIFPNSDPIYNNISTLDSITNTLMPLESIIDFYPTKTTNGIITFTNSKTIFNTISIPHAMTTLPSTNTSIDTSFEANIDTYSQSFIKNVSSPEKEFTYNIPTQITISETIPSHTFTDIFTNNFPNSDSEPIIITIPGIEPNLNNISFTESTINTNGESNINMIPMSKTTVIPLPDS</sequence>
<gene>
    <name evidence="1" type="ORF">BINO364_LOCUS1032</name>
</gene>
<keyword evidence="2" id="KW-1185">Reference proteome</keyword>
<evidence type="ECO:0000313" key="1">
    <source>
        <dbReference type="EMBL" id="CAH0713935.1"/>
    </source>
</evidence>
<dbReference type="Proteomes" id="UP000838878">
    <property type="component" value="Chromosome 1"/>
</dbReference>
<dbReference type="AlphaFoldDB" id="A0A8J9V732"/>
<evidence type="ECO:0000313" key="2">
    <source>
        <dbReference type="Proteomes" id="UP000838878"/>
    </source>
</evidence>
<organism evidence="1 2">
    <name type="scientific">Brenthis ino</name>
    <name type="common">lesser marbled fritillary</name>
    <dbReference type="NCBI Taxonomy" id="405034"/>
    <lineage>
        <taxon>Eukaryota</taxon>
        <taxon>Metazoa</taxon>
        <taxon>Ecdysozoa</taxon>
        <taxon>Arthropoda</taxon>
        <taxon>Hexapoda</taxon>
        <taxon>Insecta</taxon>
        <taxon>Pterygota</taxon>
        <taxon>Neoptera</taxon>
        <taxon>Endopterygota</taxon>
        <taxon>Lepidoptera</taxon>
        <taxon>Glossata</taxon>
        <taxon>Ditrysia</taxon>
        <taxon>Papilionoidea</taxon>
        <taxon>Nymphalidae</taxon>
        <taxon>Heliconiinae</taxon>
        <taxon>Argynnini</taxon>
        <taxon>Brenthis</taxon>
    </lineage>
</organism>
<reference evidence="1" key="1">
    <citation type="submission" date="2021-12" db="EMBL/GenBank/DDBJ databases">
        <authorList>
            <person name="Martin H S."/>
        </authorList>
    </citation>
    <scope>NUCLEOTIDE SEQUENCE</scope>
</reference>
<name>A0A8J9V732_9NEOP</name>
<protein>
    <submittedName>
        <fullName evidence="1">Uncharacterized protein</fullName>
    </submittedName>
</protein>
<proteinExistence type="predicted"/>
<accession>A0A8J9V732</accession>
<dbReference type="OrthoDB" id="2499658at2759"/>
<feature type="non-terminal residue" evidence="1">
    <location>
        <position position="505"/>
    </location>
</feature>
<dbReference type="EMBL" id="OV170221">
    <property type="protein sequence ID" value="CAH0713935.1"/>
    <property type="molecule type" value="Genomic_DNA"/>
</dbReference>